<organism evidence="2 3">
    <name type="scientific">Amycolatopsis carbonis</name>
    <dbReference type="NCBI Taxonomy" id="715471"/>
    <lineage>
        <taxon>Bacteria</taxon>
        <taxon>Bacillati</taxon>
        <taxon>Actinomycetota</taxon>
        <taxon>Actinomycetes</taxon>
        <taxon>Pseudonocardiales</taxon>
        <taxon>Pseudonocardiaceae</taxon>
        <taxon>Amycolatopsis</taxon>
    </lineage>
</organism>
<dbReference type="SUPFAM" id="SSF46785">
    <property type="entry name" value="Winged helix' DNA-binding domain"/>
    <property type="match status" value="1"/>
</dbReference>
<evidence type="ECO:0000259" key="1">
    <source>
        <dbReference type="PROSITE" id="PS50995"/>
    </source>
</evidence>
<dbReference type="KEGG" id="acab:QRX50_00595"/>
<dbReference type="PRINTS" id="PR00598">
    <property type="entry name" value="HTHMARR"/>
</dbReference>
<dbReference type="InterPro" id="IPR036390">
    <property type="entry name" value="WH_DNA-bd_sf"/>
</dbReference>
<feature type="domain" description="HTH marR-type" evidence="1">
    <location>
        <begin position="11"/>
        <end position="143"/>
    </location>
</feature>
<evidence type="ECO:0000313" key="3">
    <source>
        <dbReference type="Proteomes" id="UP001236014"/>
    </source>
</evidence>
<proteinExistence type="predicted"/>
<evidence type="ECO:0000313" key="2">
    <source>
        <dbReference type="EMBL" id="WIX79352.1"/>
    </source>
</evidence>
<dbReference type="InterPro" id="IPR036388">
    <property type="entry name" value="WH-like_DNA-bd_sf"/>
</dbReference>
<dbReference type="Pfam" id="PF12802">
    <property type="entry name" value="MarR_2"/>
    <property type="match status" value="1"/>
</dbReference>
<gene>
    <name evidence="2" type="ORF">QRX50_00595</name>
</gene>
<dbReference type="PANTHER" id="PTHR33164">
    <property type="entry name" value="TRANSCRIPTIONAL REGULATOR, MARR FAMILY"/>
    <property type="match status" value="1"/>
</dbReference>
<dbReference type="Gene3D" id="1.10.10.10">
    <property type="entry name" value="Winged helix-like DNA-binding domain superfamily/Winged helix DNA-binding domain"/>
    <property type="match status" value="1"/>
</dbReference>
<dbReference type="PANTHER" id="PTHR33164:SF89">
    <property type="entry name" value="MARR FAMILY REGULATORY PROTEIN"/>
    <property type="match status" value="1"/>
</dbReference>
<dbReference type="RefSeq" id="WP_285970041.1">
    <property type="nucleotide sequence ID" value="NZ_CP127294.1"/>
</dbReference>
<dbReference type="AlphaFoldDB" id="A0A9Y2IGJ6"/>
<dbReference type="PROSITE" id="PS50995">
    <property type="entry name" value="HTH_MARR_2"/>
    <property type="match status" value="1"/>
</dbReference>
<dbReference type="InterPro" id="IPR000835">
    <property type="entry name" value="HTH_MarR-typ"/>
</dbReference>
<protein>
    <submittedName>
        <fullName evidence="2">MarR family winged helix-turn-helix transcriptional regulator</fullName>
    </submittedName>
</protein>
<reference evidence="2 3" key="1">
    <citation type="submission" date="2023-06" db="EMBL/GenBank/DDBJ databases">
        <authorList>
            <person name="Oyuntsetseg B."/>
            <person name="Kim S.B."/>
        </authorList>
    </citation>
    <scope>NUCLEOTIDE SEQUENCE [LARGE SCALE GENOMIC DNA]</scope>
    <source>
        <strain evidence="2 3">2-15</strain>
    </source>
</reference>
<name>A0A9Y2IGJ6_9PSEU</name>
<dbReference type="EMBL" id="CP127294">
    <property type="protein sequence ID" value="WIX79352.1"/>
    <property type="molecule type" value="Genomic_DNA"/>
</dbReference>
<keyword evidence="3" id="KW-1185">Reference proteome</keyword>
<sequence>MASLPVVNQPPHRCGALLDHLSRRVRTRAESVLTPMNLRPRHLLTLTVLRDHGSSTQQALAATLGIDSTNLVGLLNDLEADNLIERRRSPEDRRRHVVELTDVGVKKLARAEFAMAAVEDEVLCALTVEQREQLYSLLQQATASTDVEACVGADETVRTHVQACVAEDDQPLQR</sequence>
<accession>A0A9Y2IGJ6</accession>
<dbReference type="GO" id="GO:0003700">
    <property type="term" value="F:DNA-binding transcription factor activity"/>
    <property type="evidence" value="ECO:0007669"/>
    <property type="project" value="InterPro"/>
</dbReference>
<dbReference type="Proteomes" id="UP001236014">
    <property type="component" value="Chromosome"/>
</dbReference>
<dbReference type="SMART" id="SM00347">
    <property type="entry name" value="HTH_MARR"/>
    <property type="match status" value="1"/>
</dbReference>
<dbReference type="GO" id="GO:0006950">
    <property type="term" value="P:response to stress"/>
    <property type="evidence" value="ECO:0007669"/>
    <property type="project" value="TreeGrafter"/>
</dbReference>
<dbReference type="InterPro" id="IPR039422">
    <property type="entry name" value="MarR/SlyA-like"/>
</dbReference>